<dbReference type="SMART" id="SM00091">
    <property type="entry name" value="PAS"/>
    <property type="match status" value="1"/>
</dbReference>
<evidence type="ECO:0000256" key="12">
    <source>
        <dbReference type="ARBA" id="ARBA00023136"/>
    </source>
</evidence>
<comment type="catalytic activity">
    <reaction evidence="1">
        <text>ATP + protein L-histidine = ADP + protein N-phospho-L-histidine.</text>
        <dbReference type="EC" id="2.7.13.3"/>
    </reaction>
</comment>
<evidence type="ECO:0000256" key="13">
    <source>
        <dbReference type="SAM" id="Phobius"/>
    </source>
</evidence>
<accession>A0A1F8DSL1</accession>
<evidence type="ECO:0000256" key="9">
    <source>
        <dbReference type="ARBA" id="ARBA00022840"/>
    </source>
</evidence>
<organism evidence="16 17">
    <name type="scientific">Candidatus Wolfebacteria bacterium RIFCSPLOWO2_01_FULL_45_19</name>
    <dbReference type="NCBI Taxonomy" id="1802557"/>
    <lineage>
        <taxon>Bacteria</taxon>
        <taxon>Candidatus Wolfeibacteriota</taxon>
    </lineage>
</organism>
<dbReference type="InterPro" id="IPR003594">
    <property type="entry name" value="HATPase_dom"/>
</dbReference>
<evidence type="ECO:0000256" key="4">
    <source>
        <dbReference type="ARBA" id="ARBA00022553"/>
    </source>
</evidence>
<dbReference type="InterPro" id="IPR036890">
    <property type="entry name" value="HATPase_C_sf"/>
</dbReference>
<dbReference type="GO" id="GO:0000156">
    <property type="term" value="F:phosphorelay response regulator activity"/>
    <property type="evidence" value="ECO:0007669"/>
    <property type="project" value="TreeGrafter"/>
</dbReference>
<evidence type="ECO:0000259" key="15">
    <source>
        <dbReference type="PROSITE" id="PS50112"/>
    </source>
</evidence>
<keyword evidence="9" id="KW-0067">ATP-binding</keyword>
<evidence type="ECO:0000256" key="10">
    <source>
        <dbReference type="ARBA" id="ARBA00022989"/>
    </source>
</evidence>
<gene>
    <name evidence="16" type="ORF">A3A20_02620</name>
</gene>
<dbReference type="GO" id="GO:0005524">
    <property type="term" value="F:ATP binding"/>
    <property type="evidence" value="ECO:0007669"/>
    <property type="project" value="UniProtKB-KW"/>
</dbReference>
<dbReference type="PANTHER" id="PTHR42878:SF7">
    <property type="entry name" value="SENSOR HISTIDINE KINASE GLRK"/>
    <property type="match status" value="1"/>
</dbReference>
<comment type="caution">
    <text evidence="16">The sequence shown here is derived from an EMBL/GenBank/DDBJ whole genome shotgun (WGS) entry which is preliminary data.</text>
</comment>
<dbReference type="InterPro" id="IPR036097">
    <property type="entry name" value="HisK_dim/P_sf"/>
</dbReference>
<dbReference type="Proteomes" id="UP000178946">
    <property type="component" value="Unassembled WGS sequence"/>
</dbReference>
<evidence type="ECO:0000256" key="7">
    <source>
        <dbReference type="ARBA" id="ARBA00022741"/>
    </source>
</evidence>
<dbReference type="InterPro" id="IPR050351">
    <property type="entry name" value="BphY/WalK/GraS-like"/>
</dbReference>
<dbReference type="GO" id="GO:0016020">
    <property type="term" value="C:membrane"/>
    <property type="evidence" value="ECO:0007669"/>
    <property type="project" value="UniProtKB-SubCell"/>
</dbReference>
<evidence type="ECO:0000256" key="6">
    <source>
        <dbReference type="ARBA" id="ARBA00022692"/>
    </source>
</evidence>
<evidence type="ECO:0000256" key="1">
    <source>
        <dbReference type="ARBA" id="ARBA00000085"/>
    </source>
</evidence>
<proteinExistence type="predicted"/>
<dbReference type="PANTHER" id="PTHR42878">
    <property type="entry name" value="TWO-COMPONENT HISTIDINE KINASE"/>
    <property type="match status" value="1"/>
</dbReference>
<dbReference type="GO" id="GO:0030295">
    <property type="term" value="F:protein kinase activator activity"/>
    <property type="evidence" value="ECO:0007669"/>
    <property type="project" value="TreeGrafter"/>
</dbReference>
<protein>
    <recommendedName>
        <fullName evidence="3">histidine kinase</fullName>
        <ecNumber evidence="3">2.7.13.3</ecNumber>
    </recommendedName>
</protein>
<keyword evidence="12 13" id="KW-0472">Membrane</keyword>
<keyword evidence="4" id="KW-0597">Phosphoprotein</keyword>
<dbReference type="SMART" id="SM00387">
    <property type="entry name" value="HATPase_c"/>
    <property type="match status" value="1"/>
</dbReference>
<evidence type="ECO:0000256" key="3">
    <source>
        <dbReference type="ARBA" id="ARBA00012438"/>
    </source>
</evidence>
<dbReference type="GO" id="GO:0000155">
    <property type="term" value="F:phosphorelay sensor kinase activity"/>
    <property type="evidence" value="ECO:0007669"/>
    <property type="project" value="InterPro"/>
</dbReference>
<dbReference type="FunFam" id="3.30.565.10:FF:000006">
    <property type="entry name" value="Sensor histidine kinase WalK"/>
    <property type="match status" value="1"/>
</dbReference>
<keyword evidence="11" id="KW-0902">Two-component regulatory system</keyword>
<dbReference type="SUPFAM" id="SSF47384">
    <property type="entry name" value="Homodimeric domain of signal transducing histidine kinase"/>
    <property type="match status" value="1"/>
</dbReference>
<feature type="domain" description="Histidine kinase" evidence="14">
    <location>
        <begin position="211"/>
        <end position="431"/>
    </location>
</feature>
<dbReference type="STRING" id="1802557.A3A20_02620"/>
<keyword evidence="8" id="KW-0418">Kinase</keyword>
<name>A0A1F8DSL1_9BACT</name>
<dbReference type="NCBIfam" id="TIGR00229">
    <property type="entry name" value="sensory_box"/>
    <property type="match status" value="1"/>
</dbReference>
<evidence type="ECO:0000256" key="8">
    <source>
        <dbReference type="ARBA" id="ARBA00022777"/>
    </source>
</evidence>
<dbReference type="Gene3D" id="3.30.565.10">
    <property type="entry name" value="Histidine kinase-like ATPase, C-terminal domain"/>
    <property type="match status" value="1"/>
</dbReference>
<dbReference type="Gene3D" id="3.30.450.20">
    <property type="entry name" value="PAS domain"/>
    <property type="match status" value="1"/>
</dbReference>
<dbReference type="EMBL" id="MGIR01000002">
    <property type="protein sequence ID" value="OGM91442.1"/>
    <property type="molecule type" value="Genomic_DNA"/>
</dbReference>
<dbReference type="SMART" id="SM00388">
    <property type="entry name" value="HisKA"/>
    <property type="match status" value="1"/>
</dbReference>
<dbReference type="PRINTS" id="PR00344">
    <property type="entry name" value="BCTRLSENSOR"/>
</dbReference>
<feature type="domain" description="PAS" evidence="15">
    <location>
        <begin position="75"/>
        <end position="120"/>
    </location>
</feature>
<keyword evidence="7" id="KW-0547">Nucleotide-binding</keyword>
<evidence type="ECO:0000256" key="11">
    <source>
        <dbReference type="ARBA" id="ARBA00023012"/>
    </source>
</evidence>
<keyword evidence="5" id="KW-0808">Transferase</keyword>
<dbReference type="InterPro" id="IPR035965">
    <property type="entry name" value="PAS-like_dom_sf"/>
</dbReference>
<dbReference type="Pfam" id="PF02518">
    <property type="entry name" value="HATPase_c"/>
    <property type="match status" value="1"/>
</dbReference>
<comment type="subcellular location">
    <subcellularLocation>
        <location evidence="2">Membrane</location>
        <topology evidence="2">Multi-pass membrane protein</topology>
    </subcellularLocation>
</comment>
<dbReference type="SUPFAM" id="SSF55874">
    <property type="entry name" value="ATPase domain of HSP90 chaperone/DNA topoisomerase II/histidine kinase"/>
    <property type="match status" value="1"/>
</dbReference>
<evidence type="ECO:0000256" key="5">
    <source>
        <dbReference type="ARBA" id="ARBA00022679"/>
    </source>
</evidence>
<dbReference type="PROSITE" id="PS50109">
    <property type="entry name" value="HIS_KIN"/>
    <property type="match status" value="1"/>
</dbReference>
<evidence type="ECO:0000313" key="17">
    <source>
        <dbReference type="Proteomes" id="UP000178946"/>
    </source>
</evidence>
<dbReference type="PROSITE" id="PS50112">
    <property type="entry name" value="PAS"/>
    <property type="match status" value="1"/>
</dbReference>
<dbReference type="Gene3D" id="1.10.287.130">
    <property type="match status" value="1"/>
</dbReference>
<dbReference type="InterPro" id="IPR004358">
    <property type="entry name" value="Sig_transdc_His_kin-like_C"/>
</dbReference>
<sequence>MTKRLWRKIVLYSKLPEMRLFWIFLPLLFLGFFAALTYLPAFFRTSSVLFFLTLAIVVLVNNLQLAKSNLEIKTEHKQFDSIIQNLNSGAIFYDYEFKIGVFNKTAERIFGLRASEILGQIMTPDKARDPKLNLLAQVIYPSLASKMITRSEPGADSQIIDLSFDEPRLELRVFTVKLSGERDMPLGFLKLVHDRTREAGLLRSKSEFITIAAHQLRTPITAIKWSLEALSQNGAISQEDKEMATTGLTAANKLEGMVSDLLDVSKIEEGRYGYNFENADITVFMEKVLTDAAKEAERRKVELFFERPREKSITLRFDPARMGMAMSNILDNAIKYNVENGQIVVKIEKLTDKPLIQISVKDTGIGIPPDQIQNLFKKFFRGENVVKFETEGTGLGLYIVKNIIQRHGGEIWAESELNRGTTVYFTLPTDSSLIPQQEIATFGEE</sequence>
<dbReference type="GO" id="GO:0007234">
    <property type="term" value="P:osmosensory signaling via phosphorelay pathway"/>
    <property type="evidence" value="ECO:0007669"/>
    <property type="project" value="TreeGrafter"/>
</dbReference>
<reference evidence="16 17" key="1">
    <citation type="journal article" date="2016" name="Nat. Commun.">
        <title>Thousands of microbial genomes shed light on interconnected biogeochemical processes in an aquifer system.</title>
        <authorList>
            <person name="Anantharaman K."/>
            <person name="Brown C.T."/>
            <person name="Hug L.A."/>
            <person name="Sharon I."/>
            <person name="Castelle C.J."/>
            <person name="Probst A.J."/>
            <person name="Thomas B.C."/>
            <person name="Singh A."/>
            <person name="Wilkins M.J."/>
            <person name="Karaoz U."/>
            <person name="Brodie E.L."/>
            <person name="Williams K.H."/>
            <person name="Hubbard S.S."/>
            <person name="Banfield J.F."/>
        </authorList>
    </citation>
    <scope>NUCLEOTIDE SEQUENCE [LARGE SCALE GENOMIC DNA]</scope>
</reference>
<dbReference type="Pfam" id="PF00512">
    <property type="entry name" value="HisKA"/>
    <property type="match status" value="1"/>
</dbReference>
<evidence type="ECO:0000259" key="14">
    <source>
        <dbReference type="PROSITE" id="PS50109"/>
    </source>
</evidence>
<keyword evidence="6 13" id="KW-0812">Transmembrane</keyword>
<feature type="transmembrane region" description="Helical" evidence="13">
    <location>
        <begin position="20"/>
        <end position="39"/>
    </location>
</feature>
<dbReference type="InterPro" id="IPR003661">
    <property type="entry name" value="HisK_dim/P_dom"/>
</dbReference>
<evidence type="ECO:0000256" key="2">
    <source>
        <dbReference type="ARBA" id="ARBA00004141"/>
    </source>
</evidence>
<keyword evidence="10 13" id="KW-1133">Transmembrane helix</keyword>
<dbReference type="InterPro" id="IPR005467">
    <property type="entry name" value="His_kinase_dom"/>
</dbReference>
<dbReference type="AlphaFoldDB" id="A0A1F8DSL1"/>
<evidence type="ECO:0000313" key="16">
    <source>
        <dbReference type="EMBL" id="OGM91442.1"/>
    </source>
</evidence>
<dbReference type="CDD" id="cd00082">
    <property type="entry name" value="HisKA"/>
    <property type="match status" value="1"/>
</dbReference>
<dbReference type="CDD" id="cd00075">
    <property type="entry name" value="HATPase"/>
    <property type="match status" value="1"/>
</dbReference>
<dbReference type="SUPFAM" id="SSF55785">
    <property type="entry name" value="PYP-like sensor domain (PAS domain)"/>
    <property type="match status" value="1"/>
</dbReference>
<dbReference type="EC" id="2.7.13.3" evidence="3"/>
<dbReference type="InterPro" id="IPR000014">
    <property type="entry name" value="PAS"/>
</dbReference>